<reference evidence="2" key="1">
    <citation type="journal article" date="2014" name="Nat. Commun.">
        <title>Multiple recent horizontal transfers of a large genomic region in cheese making fungi.</title>
        <authorList>
            <person name="Cheeseman K."/>
            <person name="Ropars J."/>
            <person name="Renault P."/>
            <person name="Dupont J."/>
            <person name="Gouzy J."/>
            <person name="Branca A."/>
            <person name="Abraham A.L."/>
            <person name="Ceppi M."/>
            <person name="Conseiller E."/>
            <person name="Debuchy R."/>
            <person name="Malagnac F."/>
            <person name="Goarin A."/>
            <person name="Silar P."/>
            <person name="Lacoste S."/>
            <person name="Sallet E."/>
            <person name="Bensimon A."/>
            <person name="Giraud T."/>
            <person name="Brygoo Y."/>
        </authorList>
    </citation>
    <scope>NUCLEOTIDE SEQUENCE [LARGE SCALE GENOMIC DNA]</scope>
    <source>
        <strain evidence="2">FM164</strain>
    </source>
</reference>
<accession>W6QM95</accession>
<dbReference type="Proteomes" id="UP000030686">
    <property type="component" value="Unassembled WGS sequence"/>
</dbReference>
<evidence type="ECO:0000256" key="1">
    <source>
        <dbReference type="SAM" id="Phobius"/>
    </source>
</evidence>
<proteinExistence type="predicted"/>
<keyword evidence="1" id="KW-0472">Membrane</keyword>
<protein>
    <submittedName>
        <fullName evidence="2">Uncharacterized protein</fullName>
    </submittedName>
</protein>
<evidence type="ECO:0000313" key="3">
    <source>
        <dbReference type="Proteomes" id="UP000030686"/>
    </source>
</evidence>
<dbReference type="EMBL" id="HG792020">
    <property type="protein sequence ID" value="CDM37555.1"/>
    <property type="molecule type" value="Genomic_DNA"/>
</dbReference>
<organism evidence="2 3">
    <name type="scientific">Penicillium roqueforti (strain FM164)</name>
    <dbReference type="NCBI Taxonomy" id="1365484"/>
    <lineage>
        <taxon>Eukaryota</taxon>
        <taxon>Fungi</taxon>
        <taxon>Dikarya</taxon>
        <taxon>Ascomycota</taxon>
        <taxon>Pezizomycotina</taxon>
        <taxon>Eurotiomycetes</taxon>
        <taxon>Eurotiomycetidae</taxon>
        <taxon>Eurotiales</taxon>
        <taxon>Aspergillaceae</taxon>
        <taxon>Penicillium</taxon>
    </lineage>
</organism>
<feature type="transmembrane region" description="Helical" evidence="1">
    <location>
        <begin position="50"/>
        <end position="69"/>
    </location>
</feature>
<keyword evidence="3" id="KW-1185">Reference proteome</keyword>
<evidence type="ECO:0000313" key="2">
    <source>
        <dbReference type="EMBL" id="CDM37555.1"/>
    </source>
</evidence>
<keyword evidence="1" id="KW-1133">Transmembrane helix</keyword>
<name>W6QM95_PENRF</name>
<sequence length="73" mass="8379">MQNELVRTSSSEETKVRTLKDGYWFLNRGSPCTVVANRTSCPKSWQKLSLVLKIIPVFLSCLLPSWTYLPWSS</sequence>
<keyword evidence="1" id="KW-0812">Transmembrane</keyword>
<gene>
    <name evidence="2" type="ORF">PROQFM164_S06g000517</name>
</gene>
<dbReference type="AlphaFoldDB" id="W6QM95"/>